<dbReference type="InterPro" id="IPR010310">
    <property type="entry name" value="T7SS_ESAT-6-like"/>
</dbReference>
<dbReference type="RefSeq" id="WP_159233506.1">
    <property type="nucleotide sequence ID" value="NZ_CACSIP010000036.1"/>
</dbReference>
<dbReference type="Pfam" id="PF06013">
    <property type="entry name" value="WXG100"/>
    <property type="match status" value="1"/>
</dbReference>
<keyword evidence="2" id="KW-1185">Reference proteome</keyword>
<dbReference type="EMBL" id="CACSIP010000036">
    <property type="protein sequence ID" value="CAA0129376.1"/>
    <property type="molecule type" value="Genomic_DNA"/>
</dbReference>
<name>A0A5S9R6G8_MYCVN</name>
<dbReference type="Proteomes" id="UP000430146">
    <property type="component" value="Unassembled WGS sequence"/>
</dbReference>
<accession>A0A5S9R6G8</accession>
<dbReference type="Gene3D" id="1.10.287.1060">
    <property type="entry name" value="ESAT-6-like"/>
    <property type="match status" value="1"/>
</dbReference>
<evidence type="ECO:0000313" key="2">
    <source>
        <dbReference type="Proteomes" id="UP000430146"/>
    </source>
</evidence>
<proteinExistence type="predicted"/>
<dbReference type="InterPro" id="IPR036689">
    <property type="entry name" value="ESAT-6-like_sf"/>
</dbReference>
<sequence length="113" mass="12267">MTSLSGPSSTSGSALTTDFDLMVSVAGKTDARNEEIRAMLKSFIGRMNSVPPSVWGGVAAGRFHDVIQRWDAESLRLHTALQRISETIRDNERLLREATDSHAQRIGAVAGNL</sequence>
<dbReference type="SUPFAM" id="SSF140453">
    <property type="entry name" value="EsxAB dimer-like"/>
    <property type="match status" value="1"/>
</dbReference>
<reference evidence="1 2" key="1">
    <citation type="submission" date="2019-11" db="EMBL/GenBank/DDBJ databases">
        <authorList>
            <person name="Holert J."/>
        </authorList>
    </citation>
    <scope>NUCLEOTIDE SEQUENCE [LARGE SCALE GENOMIC DNA]</scope>
    <source>
        <strain evidence="1">BC8_1</strain>
    </source>
</reference>
<dbReference type="AlphaFoldDB" id="A0A5S9R6G8"/>
<dbReference type="OrthoDB" id="4474955at2"/>
<protein>
    <submittedName>
        <fullName evidence="1">ESAT-6-like protein EsxU</fullName>
    </submittedName>
</protein>
<gene>
    <name evidence="1" type="primary">esxU</name>
    <name evidence="1" type="ORF">AELLOGFF_05538</name>
</gene>
<organism evidence="1 2">
    <name type="scientific">Mycolicibacterium vanbaalenii</name>
    <name type="common">Mycobacterium vanbaalenii</name>
    <dbReference type="NCBI Taxonomy" id="110539"/>
    <lineage>
        <taxon>Bacteria</taxon>
        <taxon>Bacillati</taxon>
        <taxon>Actinomycetota</taxon>
        <taxon>Actinomycetes</taxon>
        <taxon>Mycobacteriales</taxon>
        <taxon>Mycobacteriaceae</taxon>
        <taxon>Mycolicibacterium</taxon>
    </lineage>
</organism>
<evidence type="ECO:0000313" key="1">
    <source>
        <dbReference type="EMBL" id="CAA0129376.1"/>
    </source>
</evidence>